<evidence type="ECO:0000313" key="3">
    <source>
        <dbReference type="Proteomes" id="UP000187209"/>
    </source>
</evidence>
<dbReference type="InterPro" id="IPR039199">
    <property type="entry name" value="FAM91"/>
</dbReference>
<reference evidence="2 3" key="1">
    <citation type="submission" date="2016-11" db="EMBL/GenBank/DDBJ databases">
        <title>The macronuclear genome of Stentor coeruleus: a giant cell with tiny introns.</title>
        <authorList>
            <person name="Slabodnick M."/>
            <person name="Ruby J.G."/>
            <person name="Reiff S.B."/>
            <person name="Swart E.C."/>
            <person name="Gosai S."/>
            <person name="Prabakaran S."/>
            <person name="Witkowska E."/>
            <person name="Larue G.E."/>
            <person name="Fisher S."/>
            <person name="Freeman R.M."/>
            <person name="Gunawardena J."/>
            <person name="Chu W."/>
            <person name="Stover N.A."/>
            <person name="Gregory B.D."/>
            <person name="Nowacki M."/>
            <person name="Derisi J."/>
            <person name="Roy S.W."/>
            <person name="Marshall W.F."/>
            <person name="Sood P."/>
        </authorList>
    </citation>
    <scope>NUCLEOTIDE SEQUENCE [LARGE SCALE GENOMIC DNA]</scope>
    <source>
        <strain evidence="2">WM001</strain>
    </source>
</reference>
<feature type="domain" description="FAM91 N-terminal" evidence="1">
    <location>
        <begin position="8"/>
        <end position="304"/>
    </location>
</feature>
<name>A0A1R2ANS6_9CILI</name>
<dbReference type="PANTHER" id="PTHR28441:SF2">
    <property type="entry name" value="PROTEIN FAM91A1"/>
    <property type="match status" value="1"/>
</dbReference>
<keyword evidence="3" id="KW-1185">Reference proteome</keyword>
<evidence type="ECO:0000259" key="1">
    <source>
        <dbReference type="Pfam" id="PF14647"/>
    </source>
</evidence>
<protein>
    <recommendedName>
        <fullName evidence="1">FAM91 N-terminal domain-containing protein</fullName>
    </recommendedName>
</protein>
<organism evidence="2 3">
    <name type="scientific">Stentor coeruleus</name>
    <dbReference type="NCBI Taxonomy" id="5963"/>
    <lineage>
        <taxon>Eukaryota</taxon>
        <taxon>Sar</taxon>
        <taxon>Alveolata</taxon>
        <taxon>Ciliophora</taxon>
        <taxon>Postciliodesmatophora</taxon>
        <taxon>Heterotrichea</taxon>
        <taxon>Heterotrichida</taxon>
        <taxon>Stentoridae</taxon>
        <taxon>Stentor</taxon>
    </lineage>
</organism>
<dbReference type="PANTHER" id="PTHR28441">
    <property type="entry name" value="PROTEIN FAM91A1"/>
    <property type="match status" value="1"/>
</dbReference>
<sequence>MEEALEEIQNWEDLSESIKEKVSGPNQELTWYNLTVCHHAENRIRFRGYEYMDFYRDLIRQLRLKLEIFPYHLCRFLNFTCPFDYYIEMLCDLLRTQKSYDCLPTFTAADILRIVGIHRNSYTELLQKCKDKGWISKISRAIRGMLPKNPLSIPVEGWWLVFPLLHKKARKAASKSEVDCLHNICKDFANKTSNFAGQYDREALEGLYKAMVVEFDIEIETITFDLVREVKSFLNDRSGFGKHLVEILKLCETYKDLKSISIASGLRNEIVKDSLGILTRLGFLDVSNLSRSVLDMSEWHKSWQPLSDLENSLTSSLVPSYDTSNSEELIKVTLGLGKNYTATALKAVKDVLCRWPVEYIESITPAIAFASSNSEPVVFTNLNTHESPLYRLFKLKFCGTSPVLYLAKGYVLTQVPDDFLMFTYFLVHSENFMQEVHRNDLLEQLGELLLDNCVFVIPLQQRFLSIITIPLPIDLLGIKDRNVSGFLRDKSLVTHFEHFVGYIEIAALSEKNYIVVNQYHGIPMGNKDLALLIGSNLAEAPWFKYSNLDAVYESQQDEVFQYREFTCGVDVENGFIMIG</sequence>
<evidence type="ECO:0000313" key="2">
    <source>
        <dbReference type="EMBL" id="OMJ66164.1"/>
    </source>
</evidence>
<proteinExistence type="predicted"/>
<dbReference type="Proteomes" id="UP000187209">
    <property type="component" value="Unassembled WGS sequence"/>
</dbReference>
<comment type="caution">
    <text evidence="2">The sequence shown here is derived from an EMBL/GenBank/DDBJ whole genome shotgun (WGS) entry which is preliminary data.</text>
</comment>
<gene>
    <name evidence="2" type="ORF">SteCoe_37096</name>
</gene>
<dbReference type="InterPro" id="IPR028091">
    <property type="entry name" value="FAM91_N_dom"/>
</dbReference>
<accession>A0A1R2ANS6</accession>
<dbReference type="EMBL" id="MPUH01001801">
    <property type="protein sequence ID" value="OMJ66164.1"/>
    <property type="molecule type" value="Genomic_DNA"/>
</dbReference>
<dbReference type="AlphaFoldDB" id="A0A1R2ANS6"/>
<dbReference type="OrthoDB" id="275996at2759"/>
<dbReference type="Pfam" id="PF14647">
    <property type="entry name" value="FAM91_N"/>
    <property type="match status" value="1"/>
</dbReference>